<dbReference type="SMART" id="SM00631">
    <property type="entry name" value="Zn_pept"/>
    <property type="match status" value="1"/>
</dbReference>
<protein>
    <recommendedName>
        <fullName evidence="16">Peptidase M14 domain-containing protein</fullName>
    </recommendedName>
</protein>
<dbReference type="Gene3D" id="1.10.3730.20">
    <property type="match status" value="1"/>
</dbReference>
<evidence type="ECO:0000259" key="16">
    <source>
        <dbReference type="PROSITE" id="PS52035"/>
    </source>
</evidence>
<dbReference type="Gene3D" id="3.40.630.10">
    <property type="entry name" value="Zn peptidases"/>
    <property type="match status" value="1"/>
</dbReference>
<dbReference type="Proteomes" id="UP000663828">
    <property type="component" value="Unassembled WGS sequence"/>
</dbReference>
<keyword evidence="12" id="KW-1015">Disulfide bond</keyword>
<keyword evidence="7" id="KW-0479">Metal-binding</keyword>
<evidence type="ECO:0000256" key="4">
    <source>
        <dbReference type="ARBA" id="ARBA00022525"/>
    </source>
</evidence>
<evidence type="ECO:0000256" key="10">
    <source>
        <dbReference type="ARBA" id="ARBA00022833"/>
    </source>
</evidence>
<keyword evidence="15" id="KW-1133">Transmembrane helix</keyword>
<feature type="transmembrane region" description="Helical" evidence="15">
    <location>
        <begin position="786"/>
        <end position="807"/>
    </location>
</feature>
<keyword evidence="11" id="KW-0482">Metalloprotease</keyword>
<reference evidence="17" key="1">
    <citation type="submission" date="2021-02" db="EMBL/GenBank/DDBJ databases">
        <authorList>
            <person name="Nowell W R."/>
        </authorList>
    </citation>
    <scope>NUCLEOTIDE SEQUENCE</scope>
</reference>
<feature type="transmembrane region" description="Helical" evidence="15">
    <location>
        <begin position="746"/>
        <end position="765"/>
    </location>
</feature>
<evidence type="ECO:0000256" key="3">
    <source>
        <dbReference type="ARBA" id="ARBA00005988"/>
    </source>
</evidence>
<feature type="transmembrane region" description="Helical" evidence="15">
    <location>
        <begin position="887"/>
        <end position="906"/>
    </location>
</feature>
<dbReference type="SUPFAM" id="SSF103481">
    <property type="entry name" value="Multidrug resistance efflux transporter EmrE"/>
    <property type="match status" value="1"/>
</dbReference>
<dbReference type="SUPFAM" id="SSF53187">
    <property type="entry name" value="Zn-dependent exopeptidases"/>
    <property type="match status" value="1"/>
</dbReference>
<feature type="transmembrane region" description="Helical" evidence="15">
    <location>
        <begin position="827"/>
        <end position="850"/>
    </location>
</feature>
<keyword evidence="10" id="KW-0862">Zinc</keyword>
<dbReference type="GO" id="GO:0004181">
    <property type="term" value="F:metallocarboxypeptidase activity"/>
    <property type="evidence" value="ECO:0007669"/>
    <property type="project" value="InterPro"/>
</dbReference>
<dbReference type="InterPro" id="IPR037185">
    <property type="entry name" value="EmrE-like"/>
</dbReference>
<keyword evidence="4" id="KW-0964">Secreted</keyword>
<keyword evidence="9" id="KW-0378">Hydrolase</keyword>
<comment type="function">
    <text evidence="13">Involved in the digestion of the blood meal.</text>
</comment>
<evidence type="ECO:0000256" key="14">
    <source>
        <dbReference type="PROSITE-ProRule" id="PRU01379"/>
    </source>
</evidence>
<dbReference type="InterPro" id="IPR000834">
    <property type="entry name" value="Peptidase_M14"/>
</dbReference>
<sequence length="1355" mass="153642">MEQYNGNDSFDTDLDDEQAEQLEIFIVPRLTFDEKLTAHRANRLNQTFGQTNIPLQSHDDLRNETLVPLRCQIPAENARVHIYENSCKTLDITIDWQIRGFLPYDTINIADRSFSFNDFRAFATALQSNLESLTLHAVNLTSSSLCVLCQGLIKCVRLNLLDLSDNKLGKRGFDALVATLNELPLLRYLSLANCEIQDSYGYKIGDICRHPSLVEVNLTGNKFEENACIFIGNALTENQSLTYLNLSWNMIRSYASIALFRGIEVNECLTELDISWSGLSYDGSVALRRVLCVNKVLQRLNISNCNIEWISAKLISEGLRKNSTLQHLNLAYNPITTHGAQYIIEALDTNTGGINMLDLSGITIYTSTVRLAEKIARERDFVLRYDCEIPVHDMLGRQSATKDDSIRRVIQHIEDRNWRILEYFRMLNKSNKQEIDSKAITLDIAKSGAKLENDEIESLHQRLTQRSGESLTYKNLNSIVMDQRLRDRSLKARQEKHAKDMEKRNQKILETVSHHFPGIEVISKHQKRQEAIEQLARPRIKMAFTPYQLFLAALMLITGSINTLSTKWADRQTSHFCDGSGENVTYEHPFFQGVGMFLGEFLCLLVFKFIWYSTAQYRIERMTYKGDASSRIVRYWPIKIQKDVRLVDGEQTFNPLIFWVASLCDMTSTCLSYIALNYTSASSFQMLRGSVMVFTALLSVIFLRKKLTWKHWLGILAVVAGLAVVGVSDILFSQHPEGSHTNTEKIAGDVLILVGMLFTSCQVVYEERFIGKYNIPPLQAVGWEGIFGFSTLGLLLIPFYFIIVPTSNSGPAHRLEDIPSALCQMRGNWIIILATIGNVLSIAFFNFAGISVTKELSSTTRMVLDSGRTLIIWVVSLALQWQAFYPLQILGFVLLVIGMGIYNGVWEHLIRRFLSRPPISNERSQLLPSHDDVSVYQSTSTTNPSKPLTEQHLDYLRSLEDNGSLDFWTEITGSDRPIDVHIPANEYDRYVSEFKQYSLPFHVLVDNLQESIDNEQRELLQDRLMRQIQGRWAGQPRANIVGTYARYNDMVAFLQEKATADPTHVEVFDIGRTFENRIIQGITLKFNPSATRNIWIDCGIHAREWITPATCIWLIDQFIAEYNNNDATTRDLLNNWNVYIAPSLNPDGYEYSHTTSRLWRKNRSKRSSSTCYGVDLNRNYPWKWMTGGASSSPCSETYAGPSAGSEIETVGVVNFLQSKINTWDMYMSFHSYGQWWFTPYGYTTNLPDKAPANYATLEAAAKVGAATIQTFNQRKYAVGSVSRLLYIASGSTVDWAYDSLNIPYSYTIELPPTQGDSAGFVLPVSLAPGVCQETYAGMKTFLVQVKKNLASSSSG</sequence>
<evidence type="ECO:0000256" key="9">
    <source>
        <dbReference type="ARBA" id="ARBA00022801"/>
    </source>
</evidence>
<feature type="transmembrane region" description="Helical" evidence="15">
    <location>
        <begin position="682"/>
        <end position="703"/>
    </location>
</feature>
<evidence type="ECO:0000256" key="1">
    <source>
        <dbReference type="ARBA" id="ARBA00001947"/>
    </source>
</evidence>
<evidence type="ECO:0000256" key="6">
    <source>
        <dbReference type="ARBA" id="ARBA00022670"/>
    </source>
</evidence>
<evidence type="ECO:0000256" key="13">
    <source>
        <dbReference type="ARBA" id="ARBA00057299"/>
    </source>
</evidence>
<dbReference type="PRINTS" id="PR00765">
    <property type="entry name" value="CRBOXYPTASEA"/>
</dbReference>
<evidence type="ECO:0000256" key="5">
    <source>
        <dbReference type="ARBA" id="ARBA00022645"/>
    </source>
</evidence>
<feature type="transmembrane region" description="Helical" evidence="15">
    <location>
        <begin position="656"/>
        <end position="676"/>
    </location>
</feature>
<comment type="similarity">
    <text evidence="3 14">Belongs to the peptidase M14 family.</text>
</comment>
<dbReference type="Pfam" id="PF00246">
    <property type="entry name" value="Peptidase_M14"/>
    <property type="match status" value="1"/>
</dbReference>
<dbReference type="InterPro" id="IPR036990">
    <property type="entry name" value="M14A-like_propep"/>
</dbReference>
<dbReference type="EMBL" id="CAJNOR010004744">
    <property type="protein sequence ID" value="CAF1524678.1"/>
    <property type="molecule type" value="Genomic_DNA"/>
</dbReference>
<keyword evidence="15" id="KW-0812">Transmembrane</keyword>
<dbReference type="FunFam" id="3.40.630.10:FF:000040">
    <property type="entry name" value="zinc carboxypeptidase"/>
    <property type="match status" value="1"/>
</dbReference>
<keyword evidence="5" id="KW-0121">Carboxypeptidase</keyword>
<keyword evidence="18" id="KW-1185">Reference proteome</keyword>
<evidence type="ECO:0000313" key="17">
    <source>
        <dbReference type="EMBL" id="CAF1524678.1"/>
    </source>
</evidence>
<feature type="transmembrane region" description="Helical" evidence="15">
    <location>
        <begin position="589"/>
        <end position="612"/>
    </location>
</feature>
<comment type="subcellular location">
    <subcellularLocation>
        <location evidence="2">Secreted</location>
    </subcellularLocation>
</comment>
<organism evidence="17 18">
    <name type="scientific">Adineta ricciae</name>
    <name type="common">Rotifer</name>
    <dbReference type="NCBI Taxonomy" id="249248"/>
    <lineage>
        <taxon>Eukaryota</taxon>
        <taxon>Metazoa</taxon>
        <taxon>Spiralia</taxon>
        <taxon>Gnathifera</taxon>
        <taxon>Rotifera</taxon>
        <taxon>Eurotatoria</taxon>
        <taxon>Bdelloidea</taxon>
        <taxon>Adinetida</taxon>
        <taxon>Adinetidae</taxon>
        <taxon>Adineta</taxon>
    </lineage>
</organism>
<dbReference type="SMART" id="SM00368">
    <property type="entry name" value="LRR_RI"/>
    <property type="match status" value="5"/>
</dbReference>
<dbReference type="Gene3D" id="3.80.10.10">
    <property type="entry name" value="Ribonuclease Inhibitor"/>
    <property type="match status" value="1"/>
</dbReference>
<feature type="domain" description="Peptidase M14" evidence="16">
    <location>
        <begin position="1043"/>
        <end position="1345"/>
    </location>
</feature>
<evidence type="ECO:0000313" key="18">
    <source>
        <dbReference type="Proteomes" id="UP000663828"/>
    </source>
</evidence>
<keyword evidence="15" id="KW-0472">Membrane</keyword>
<dbReference type="CDD" id="cd03860">
    <property type="entry name" value="M14_CP_A-B_like"/>
    <property type="match status" value="1"/>
</dbReference>
<dbReference type="InterPro" id="IPR001611">
    <property type="entry name" value="Leu-rich_rpt"/>
</dbReference>
<dbReference type="PANTHER" id="PTHR11705">
    <property type="entry name" value="PROTEASE FAMILY M14 CARBOXYPEPTIDASE A,B"/>
    <property type="match status" value="1"/>
</dbReference>
<feature type="active site" description="Proton donor/acceptor" evidence="14">
    <location>
        <position position="1309"/>
    </location>
</feature>
<dbReference type="GO" id="GO:0005615">
    <property type="term" value="C:extracellular space"/>
    <property type="evidence" value="ECO:0007669"/>
    <property type="project" value="TreeGrafter"/>
</dbReference>
<dbReference type="PANTHER" id="PTHR11705:SF91">
    <property type="entry name" value="FI01817P-RELATED"/>
    <property type="match status" value="1"/>
</dbReference>
<dbReference type="GO" id="GO:0006508">
    <property type="term" value="P:proteolysis"/>
    <property type="evidence" value="ECO:0007669"/>
    <property type="project" value="UniProtKB-KW"/>
</dbReference>
<evidence type="ECO:0000256" key="11">
    <source>
        <dbReference type="ARBA" id="ARBA00023049"/>
    </source>
</evidence>
<dbReference type="SUPFAM" id="SSF54897">
    <property type="entry name" value="Protease propeptides/inhibitors"/>
    <property type="match status" value="1"/>
</dbReference>
<evidence type="ECO:0000256" key="2">
    <source>
        <dbReference type="ARBA" id="ARBA00004613"/>
    </source>
</evidence>
<dbReference type="InterPro" id="IPR000620">
    <property type="entry name" value="EamA_dom"/>
</dbReference>
<proteinExistence type="inferred from homology"/>
<dbReference type="SUPFAM" id="SSF52047">
    <property type="entry name" value="RNI-like"/>
    <property type="match status" value="1"/>
</dbReference>
<comment type="cofactor">
    <cofactor evidence="1">
        <name>Zn(2+)</name>
        <dbReference type="ChEBI" id="CHEBI:29105"/>
    </cofactor>
</comment>
<dbReference type="GO" id="GO:0008270">
    <property type="term" value="F:zinc ion binding"/>
    <property type="evidence" value="ECO:0007669"/>
    <property type="project" value="InterPro"/>
</dbReference>
<dbReference type="GO" id="GO:0016020">
    <property type="term" value="C:membrane"/>
    <property type="evidence" value="ECO:0007669"/>
    <property type="project" value="InterPro"/>
</dbReference>
<name>A0A815V1J6_ADIRI</name>
<feature type="transmembrane region" description="Helical" evidence="15">
    <location>
        <begin position="715"/>
        <end position="734"/>
    </location>
</feature>
<dbReference type="Pfam" id="PF02244">
    <property type="entry name" value="Propep_M14"/>
    <property type="match status" value="1"/>
</dbReference>
<dbReference type="InterPro" id="IPR003146">
    <property type="entry name" value="M14A_act_pep"/>
</dbReference>
<dbReference type="InterPro" id="IPR032675">
    <property type="entry name" value="LRR_dom_sf"/>
</dbReference>
<dbReference type="PROSITE" id="PS52035">
    <property type="entry name" value="PEPTIDASE_M14"/>
    <property type="match status" value="1"/>
</dbReference>
<dbReference type="Gene3D" id="3.30.70.340">
    <property type="entry name" value="Metallocarboxypeptidase-like"/>
    <property type="match status" value="1"/>
</dbReference>
<keyword evidence="6" id="KW-0645">Protease</keyword>
<evidence type="ECO:0000256" key="15">
    <source>
        <dbReference type="SAM" id="Phobius"/>
    </source>
</evidence>
<keyword evidence="8" id="KW-0732">Signal</keyword>
<evidence type="ECO:0000256" key="7">
    <source>
        <dbReference type="ARBA" id="ARBA00022723"/>
    </source>
</evidence>
<dbReference type="Pfam" id="PF00892">
    <property type="entry name" value="EamA"/>
    <property type="match status" value="1"/>
</dbReference>
<comment type="caution">
    <text evidence="17">The sequence shown here is derived from an EMBL/GenBank/DDBJ whole genome shotgun (WGS) entry which is preliminary data.</text>
</comment>
<accession>A0A815V1J6</accession>
<dbReference type="Pfam" id="PF13516">
    <property type="entry name" value="LRR_6"/>
    <property type="match status" value="3"/>
</dbReference>
<evidence type="ECO:0000256" key="8">
    <source>
        <dbReference type="ARBA" id="ARBA00022729"/>
    </source>
</evidence>
<gene>
    <name evidence="17" type="ORF">XAT740_LOCUS41026</name>
</gene>
<evidence type="ECO:0000256" key="12">
    <source>
        <dbReference type="ARBA" id="ARBA00023157"/>
    </source>
</evidence>